<evidence type="ECO:0000313" key="1">
    <source>
        <dbReference type="EMBL" id="ACK96139.1"/>
    </source>
</evidence>
<dbReference type="Proteomes" id="UP000006744">
    <property type="component" value="Chromosome"/>
</dbReference>
<name>B7ILQ7_BACC2</name>
<dbReference type="AlphaFoldDB" id="B7ILQ7"/>
<accession>B7ILQ7</accession>
<dbReference type="HOGENOM" id="CLU_3284337_0_0_9"/>
<sequence length="40" mass="4665">MILTFIFLCIMKPHTKNLLKKGDEVCMKNELKANVHFLMA</sequence>
<evidence type="ECO:0000313" key="2">
    <source>
        <dbReference type="Proteomes" id="UP000006744"/>
    </source>
</evidence>
<organism evidence="1 2">
    <name type="scientific">Bacillus cereus (strain G9842)</name>
    <dbReference type="NCBI Taxonomy" id="405531"/>
    <lineage>
        <taxon>Bacteria</taxon>
        <taxon>Bacillati</taxon>
        <taxon>Bacillota</taxon>
        <taxon>Bacilli</taxon>
        <taxon>Bacillales</taxon>
        <taxon>Bacillaceae</taxon>
        <taxon>Bacillus</taxon>
        <taxon>Bacillus cereus group</taxon>
    </lineage>
</organism>
<gene>
    <name evidence="1" type="ordered locus">BCG9842_B2196</name>
</gene>
<protein>
    <submittedName>
        <fullName evidence="1">Uncharacterized protein</fullName>
    </submittedName>
</protein>
<dbReference type="EMBL" id="CP001186">
    <property type="protein sequence ID" value="ACK96139.1"/>
    <property type="molecule type" value="Genomic_DNA"/>
</dbReference>
<dbReference type="KEGG" id="bcg:BCG9842_B2196"/>
<reference evidence="1 2" key="1">
    <citation type="submission" date="2008-10" db="EMBL/GenBank/DDBJ databases">
        <title>Genome sequence of Bacillus cereus G9842.</title>
        <authorList>
            <person name="Dodson R.J."/>
            <person name="Durkin A.S."/>
            <person name="Rosovitz M.J."/>
            <person name="Rasko D.A."/>
            <person name="Hoffmaster A."/>
            <person name="Ravel J."/>
            <person name="Sutton G."/>
        </authorList>
    </citation>
    <scope>NUCLEOTIDE SEQUENCE [LARGE SCALE GENOMIC DNA]</scope>
    <source>
        <strain evidence="1 2">G9842</strain>
    </source>
</reference>
<proteinExistence type="predicted"/>